<gene>
    <name evidence="1" type="ORF">H8R25_12305</name>
</gene>
<proteinExistence type="predicted"/>
<reference evidence="1 2" key="1">
    <citation type="submission" date="2020-08" db="EMBL/GenBank/DDBJ databases">
        <title>Description of novel Flavobacterium F-392 isolate.</title>
        <authorList>
            <person name="Saticioglu I.B."/>
            <person name="Duman M."/>
            <person name="Altun S."/>
        </authorList>
    </citation>
    <scope>NUCLEOTIDE SEQUENCE [LARGE SCALE GENOMIC DNA]</scope>
    <source>
        <strain evidence="1 2">F-392</strain>
    </source>
</reference>
<keyword evidence="2" id="KW-1185">Reference proteome</keyword>
<protein>
    <submittedName>
        <fullName evidence="1">Uncharacterized protein</fullName>
    </submittedName>
</protein>
<evidence type="ECO:0000313" key="2">
    <source>
        <dbReference type="Proteomes" id="UP000641454"/>
    </source>
</evidence>
<sequence length="185" mass="22264">MMMKFKYYKWNRGYKELATESITLSKLDDFNKTRYSRRKNQEGMLELASSEAHDKKQTYFATFFDNEKPFCFMECNAGFFYIGFLDEFNRVYLSYSFDEFEPNKLFMKQASFAQFDGNNEDAIKRTNYNFEPNGELKIISYFENEQEILTAQEPIDVSDLWENYPEFGNYDDLIKLERLPKDLHF</sequence>
<comment type="caution">
    <text evidence="1">The sequence shown here is derived from an EMBL/GenBank/DDBJ whole genome shotgun (WGS) entry which is preliminary data.</text>
</comment>
<evidence type="ECO:0000313" key="1">
    <source>
        <dbReference type="EMBL" id="MBC5845217.1"/>
    </source>
</evidence>
<dbReference type="AlphaFoldDB" id="A0A923SG05"/>
<dbReference type="RefSeq" id="WP_187019493.1">
    <property type="nucleotide sequence ID" value="NZ_JACRUK010000031.1"/>
</dbReference>
<name>A0A923SG05_9FLAO</name>
<accession>A0A923SG05</accession>
<dbReference type="EMBL" id="JACRUL010000031">
    <property type="protein sequence ID" value="MBC5845217.1"/>
    <property type="molecule type" value="Genomic_DNA"/>
</dbReference>
<dbReference type="Proteomes" id="UP000641454">
    <property type="component" value="Unassembled WGS sequence"/>
</dbReference>
<organism evidence="1 2">
    <name type="scientific">Flavobacterium muglaense</name>
    <dbReference type="NCBI Taxonomy" id="2764716"/>
    <lineage>
        <taxon>Bacteria</taxon>
        <taxon>Pseudomonadati</taxon>
        <taxon>Bacteroidota</taxon>
        <taxon>Flavobacteriia</taxon>
        <taxon>Flavobacteriales</taxon>
        <taxon>Flavobacteriaceae</taxon>
        <taxon>Flavobacterium</taxon>
    </lineage>
</organism>